<dbReference type="SUPFAM" id="SSF57756">
    <property type="entry name" value="Retrovirus zinc finger-like domains"/>
    <property type="match status" value="1"/>
</dbReference>
<gene>
    <name evidence="3" type="ORF">PR048_006652</name>
</gene>
<dbReference type="InterPro" id="IPR036691">
    <property type="entry name" value="Endo/exonu/phosph_ase_sf"/>
</dbReference>
<evidence type="ECO:0000259" key="2">
    <source>
        <dbReference type="PROSITE" id="PS50158"/>
    </source>
</evidence>
<dbReference type="PROSITE" id="PS50158">
    <property type="entry name" value="ZF_CCHC"/>
    <property type="match status" value="1"/>
</dbReference>
<comment type="caution">
    <text evidence="3">The sequence shown here is derived from an EMBL/GenBank/DDBJ whole genome shotgun (WGS) entry which is preliminary data.</text>
</comment>
<accession>A0ABQ9IBJ6</accession>
<feature type="domain" description="CCHC-type" evidence="2">
    <location>
        <begin position="74"/>
        <end position="89"/>
    </location>
</feature>
<dbReference type="Gene3D" id="3.60.10.10">
    <property type="entry name" value="Endonuclease/exonuclease/phosphatase"/>
    <property type="match status" value="1"/>
</dbReference>
<reference evidence="3 4" key="1">
    <citation type="submission" date="2023-02" db="EMBL/GenBank/DDBJ databases">
        <title>LHISI_Scaffold_Assembly.</title>
        <authorList>
            <person name="Stuart O.P."/>
            <person name="Cleave R."/>
            <person name="Magrath M.J.L."/>
            <person name="Mikheyev A.S."/>
        </authorList>
    </citation>
    <scope>NUCLEOTIDE SEQUENCE [LARGE SCALE GENOMIC DNA]</scope>
    <source>
        <strain evidence="3">Daus_M_001</strain>
        <tissue evidence="3">Leg muscle</tissue>
    </source>
</reference>
<dbReference type="InterPro" id="IPR001878">
    <property type="entry name" value="Znf_CCHC"/>
</dbReference>
<dbReference type="SUPFAM" id="SSF56219">
    <property type="entry name" value="DNase I-like"/>
    <property type="match status" value="1"/>
</dbReference>
<evidence type="ECO:0000313" key="3">
    <source>
        <dbReference type="EMBL" id="KAJ8894042.1"/>
    </source>
</evidence>
<keyword evidence="1" id="KW-0862">Zinc</keyword>
<evidence type="ECO:0000256" key="1">
    <source>
        <dbReference type="PROSITE-ProRule" id="PRU00047"/>
    </source>
</evidence>
<proteinExistence type="predicted"/>
<name>A0ABQ9IBJ6_9NEOP</name>
<dbReference type="Proteomes" id="UP001159363">
    <property type="component" value="Chromosome 2"/>
</dbReference>
<keyword evidence="1" id="KW-0863">Zinc-finger</keyword>
<evidence type="ECO:0000313" key="4">
    <source>
        <dbReference type="Proteomes" id="UP001159363"/>
    </source>
</evidence>
<sequence length="226" mass="26442">METIHRQNFVDSCVSSDGLKKDMVPRLRKGDRSAKSVYIVFECSAQLRKSAIETLKLYIDFVCCRVKEYIEPMRCYRCQRYGHLASRCKLKEVCSVCAEVEHNHNECKWQGQEQCTNCKRDNNEHYHRADFWDCPAYTKAYEMEITRSTLWYPPVTGERGTLVEQYVMAWVLRACNQAGHLLMYVSPARDAETYIDVTLATSKASWHVLNWEVVEESSSDHRLILY</sequence>
<keyword evidence="4" id="KW-1185">Reference proteome</keyword>
<dbReference type="Gene3D" id="4.10.60.10">
    <property type="entry name" value="Zinc finger, CCHC-type"/>
    <property type="match status" value="1"/>
</dbReference>
<dbReference type="EMBL" id="JARBHB010000002">
    <property type="protein sequence ID" value="KAJ8894042.1"/>
    <property type="molecule type" value="Genomic_DNA"/>
</dbReference>
<keyword evidence="1" id="KW-0479">Metal-binding</keyword>
<protein>
    <recommendedName>
        <fullName evidence="2">CCHC-type domain-containing protein</fullName>
    </recommendedName>
</protein>
<organism evidence="3 4">
    <name type="scientific">Dryococelus australis</name>
    <dbReference type="NCBI Taxonomy" id="614101"/>
    <lineage>
        <taxon>Eukaryota</taxon>
        <taxon>Metazoa</taxon>
        <taxon>Ecdysozoa</taxon>
        <taxon>Arthropoda</taxon>
        <taxon>Hexapoda</taxon>
        <taxon>Insecta</taxon>
        <taxon>Pterygota</taxon>
        <taxon>Neoptera</taxon>
        <taxon>Polyneoptera</taxon>
        <taxon>Phasmatodea</taxon>
        <taxon>Verophasmatodea</taxon>
        <taxon>Anareolatae</taxon>
        <taxon>Phasmatidae</taxon>
        <taxon>Eurycanthinae</taxon>
        <taxon>Dryococelus</taxon>
    </lineage>
</organism>
<dbReference type="InterPro" id="IPR036875">
    <property type="entry name" value="Znf_CCHC_sf"/>
</dbReference>